<dbReference type="GO" id="GO:0016020">
    <property type="term" value="C:membrane"/>
    <property type="evidence" value="ECO:0007669"/>
    <property type="project" value="UniProtKB-SubCell"/>
</dbReference>
<keyword evidence="9" id="KW-1071">Ligand-gated ion channel</keyword>
<feature type="region of interest" description="Disordered" evidence="11">
    <location>
        <begin position="761"/>
        <end position="793"/>
    </location>
</feature>
<dbReference type="InterPro" id="IPR028082">
    <property type="entry name" value="Peripla_BP_I"/>
</dbReference>
<organism evidence="15 16">
    <name type="scientific">Hibiscus syriacus</name>
    <name type="common">Rose of Sharon</name>
    <dbReference type="NCBI Taxonomy" id="106335"/>
    <lineage>
        <taxon>Eukaryota</taxon>
        <taxon>Viridiplantae</taxon>
        <taxon>Streptophyta</taxon>
        <taxon>Embryophyta</taxon>
        <taxon>Tracheophyta</taxon>
        <taxon>Spermatophyta</taxon>
        <taxon>Magnoliopsida</taxon>
        <taxon>eudicotyledons</taxon>
        <taxon>Gunneridae</taxon>
        <taxon>Pentapetalae</taxon>
        <taxon>rosids</taxon>
        <taxon>malvids</taxon>
        <taxon>Malvales</taxon>
        <taxon>Malvaceae</taxon>
        <taxon>Malvoideae</taxon>
        <taxon>Hibiscus</taxon>
    </lineage>
</organism>
<feature type="chain" id="PRO_5025530904" description="Ionotropic glutamate receptor C-terminal domain-containing protein" evidence="13">
    <location>
        <begin position="28"/>
        <end position="793"/>
    </location>
</feature>
<dbReference type="Gene3D" id="3.40.190.10">
    <property type="entry name" value="Periplasmic binding protein-like II"/>
    <property type="match status" value="1"/>
</dbReference>
<evidence type="ECO:0000256" key="5">
    <source>
        <dbReference type="ARBA" id="ARBA00023065"/>
    </source>
</evidence>
<evidence type="ECO:0000256" key="3">
    <source>
        <dbReference type="ARBA" id="ARBA00022692"/>
    </source>
</evidence>
<keyword evidence="16" id="KW-1185">Reference proteome</keyword>
<evidence type="ECO:0000259" key="14">
    <source>
        <dbReference type="SMART" id="SM00079"/>
    </source>
</evidence>
<keyword evidence="4 12" id="KW-1133">Transmembrane helix</keyword>
<dbReference type="InterPro" id="IPR001320">
    <property type="entry name" value="Iontro_rcpt_C"/>
</dbReference>
<keyword evidence="10" id="KW-0407">Ion channel</keyword>
<feature type="transmembrane region" description="Helical" evidence="12">
    <location>
        <begin position="458"/>
        <end position="480"/>
    </location>
</feature>
<dbReference type="GO" id="GO:0015276">
    <property type="term" value="F:ligand-gated monoatomic ion channel activity"/>
    <property type="evidence" value="ECO:0007669"/>
    <property type="project" value="InterPro"/>
</dbReference>
<dbReference type="EMBL" id="VEPZ02001749">
    <property type="protein sequence ID" value="KAE8657958.1"/>
    <property type="molecule type" value="Genomic_DNA"/>
</dbReference>
<keyword evidence="2" id="KW-0813">Transport</keyword>
<evidence type="ECO:0000256" key="4">
    <source>
        <dbReference type="ARBA" id="ARBA00022989"/>
    </source>
</evidence>
<protein>
    <recommendedName>
        <fullName evidence="14">Ionotropic glutamate receptor C-terminal domain-containing protein</fullName>
    </recommendedName>
</protein>
<dbReference type="AlphaFoldDB" id="A0A6A2WH66"/>
<dbReference type="Proteomes" id="UP000436088">
    <property type="component" value="Unassembled WGS sequence"/>
</dbReference>
<evidence type="ECO:0000256" key="10">
    <source>
        <dbReference type="ARBA" id="ARBA00023303"/>
    </source>
</evidence>
<evidence type="ECO:0000256" key="1">
    <source>
        <dbReference type="ARBA" id="ARBA00004141"/>
    </source>
</evidence>
<dbReference type="SUPFAM" id="SSF53850">
    <property type="entry name" value="Periplasmic binding protein-like II"/>
    <property type="match status" value="1"/>
</dbReference>
<name>A0A6A2WH66_HIBSY</name>
<dbReference type="PANTHER" id="PTHR34836">
    <property type="entry name" value="OS06G0188250 PROTEIN"/>
    <property type="match status" value="1"/>
</dbReference>
<dbReference type="SUPFAM" id="SSF53822">
    <property type="entry name" value="Periplasmic binding protein-like I"/>
    <property type="match status" value="1"/>
</dbReference>
<feature type="signal peptide" evidence="13">
    <location>
        <begin position="1"/>
        <end position="27"/>
    </location>
</feature>
<evidence type="ECO:0000256" key="6">
    <source>
        <dbReference type="ARBA" id="ARBA00023136"/>
    </source>
</evidence>
<keyword evidence="5" id="KW-0406">Ion transport</keyword>
<dbReference type="Gene3D" id="3.40.50.2300">
    <property type="match status" value="1"/>
</dbReference>
<dbReference type="InterPro" id="IPR001828">
    <property type="entry name" value="ANF_lig-bd_rcpt"/>
</dbReference>
<keyword evidence="3 12" id="KW-0812">Transmembrane</keyword>
<feature type="compositionally biased region" description="Polar residues" evidence="11">
    <location>
        <begin position="761"/>
        <end position="775"/>
    </location>
</feature>
<keyword evidence="6 12" id="KW-0472">Membrane</keyword>
<dbReference type="SMART" id="SM00079">
    <property type="entry name" value="PBPe"/>
    <property type="match status" value="1"/>
</dbReference>
<evidence type="ECO:0000256" key="8">
    <source>
        <dbReference type="ARBA" id="ARBA00023180"/>
    </source>
</evidence>
<sequence>MAPKHVRFSFLLFIFFSFLFTIKSVTGGLKLLHNIGVDSKMLNICMSMALSDFYAKHPNYQTRCSLSLPTSDSPSPGNAVGHVPQTSAEASFAIKLGDSTCPSASPFLIRTSMADFSRLAKATVSTLEMFQWNQVVLVYEHMEFSNAIIPYLADALENKGIQLSHKTAIPTSAQTSQILQQLEVLMTLQSMVFVVMHMSTDLTSRFFAVANEAGMMSKRFAWLVTFADTMDHVAIESMEGVIVLRPYVPNTKALKNFRTRYKRLSMMMQNKEATELNLFGLRVYDIVHRLATRVEQNCNWYYSFLKETNCRSWLLRMLNTSYRGVSGDFELVNGQIQPSVFEIFNVTKKGQRMIGYWTHDRGISNNLYPKSGYTRRKLEANESIRSKWIIGVPSKGGFKEFVNIQPWDKKGDEHEPGFTIEVFKAVWESLGLPPNGYEFKTMDGTYDDLCCKVDAKEIHAAVGDISIVICIFIGIVVRVLDRRENTEFNGSPRKQLSEILMFPCLSVATPQRDMVVTNCSRLVLVVWIFLAFILMQSYTANLSSILTVNQLQATIPSIRELRKCHVGYQNLSFVKDYLINHFGFEESMLKPYGSVDDYQEALSKGSDNGGVCAIYDEIPYIRIFLAQYTTGYMMVGPTYRTDGLGFALPVGSPLVANFSRAILNFTQGKYMAPIEKKYFGVVSIDLDDTGSVSSASPSLTSRSFAGLFIIIVVIVFLALLFSENHMLGKLVRRCIFRNSRDNPGSRIQPTAEMTVANVTNPPEINNVQENHNSNQDNRDESADEAALEVHSFN</sequence>
<gene>
    <name evidence="15" type="ORF">F3Y22_tig00116976pilonHSYRG00196</name>
</gene>
<feature type="transmembrane region" description="Helical" evidence="12">
    <location>
        <begin position="704"/>
        <end position="722"/>
    </location>
</feature>
<comment type="subcellular location">
    <subcellularLocation>
        <location evidence="1">Membrane</location>
        <topology evidence="1">Multi-pass membrane protein</topology>
    </subcellularLocation>
</comment>
<evidence type="ECO:0000256" key="2">
    <source>
        <dbReference type="ARBA" id="ARBA00022448"/>
    </source>
</evidence>
<evidence type="ECO:0000256" key="9">
    <source>
        <dbReference type="ARBA" id="ARBA00023286"/>
    </source>
</evidence>
<accession>A0A6A2WH66</accession>
<keyword evidence="7" id="KW-0675">Receptor</keyword>
<dbReference type="PANTHER" id="PTHR34836:SF7">
    <property type="entry name" value="RECEPTOR LIGAND BINDING REGION DOMAIN-CONTAINING PROTEIN"/>
    <property type="match status" value="1"/>
</dbReference>
<evidence type="ECO:0000256" key="11">
    <source>
        <dbReference type="SAM" id="MobiDB-lite"/>
    </source>
</evidence>
<dbReference type="Pfam" id="PF00060">
    <property type="entry name" value="Lig_chan"/>
    <property type="match status" value="1"/>
</dbReference>
<proteinExistence type="predicted"/>
<dbReference type="FunFam" id="3.40.190.10:FF:000217">
    <property type="entry name" value="Glutamate receptor"/>
    <property type="match status" value="1"/>
</dbReference>
<dbReference type="InterPro" id="IPR015683">
    <property type="entry name" value="Ionotropic_Glu_rcpt"/>
</dbReference>
<evidence type="ECO:0000256" key="12">
    <source>
        <dbReference type="SAM" id="Phobius"/>
    </source>
</evidence>
<keyword evidence="13" id="KW-0732">Signal</keyword>
<evidence type="ECO:0000256" key="7">
    <source>
        <dbReference type="ARBA" id="ARBA00023170"/>
    </source>
</evidence>
<evidence type="ECO:0000313" key="15">
    <source>
        <dbReference type="EMBL" id="KAE8657958.1"/>
    </source>
</evidence>
<feature type="transmembrane region" description="Helical" evidence="12">
    <location>
        <begin position="522"/>
        <end position="540"/>
    </location>
</feature>
<keyword evidence="8" id="KW-0325">Glycoprotein</keyword>
<dbReference type="Pfam" id="PF01094">
    <property type="entry name" value="ANF_receptor"/>
    <property type="match status" value="1"/>
</dbReference>
<dbReference type="Gene3D" id="1.10.287.70">
    <property type="match status" value="1"/>
</dbReference>
<evidence type="ECO:0000313" key="16">
    <source>
        <dbReference type="Proteomes" id="UP000436088"/>
    </source>
</evidence>
<reference evidence="15" key="1">
    <citation type="submission" date="2019-09" db="EMBL/GenBank/DDBJ databases">
        <title>Draft genome information of white flower Hibiscus syriacus.</title>
        <authorList>
            <person name="Kim Y.-M."/>
        </authorList>
    </citation>
    <scope>NUCLEOTIDE SEQUENCE [LARGE SCALE GENOMIC DNA]</scope>
    <source>
        <strain evidence="15">YM2019G1</strain>
    </source>
</reference>
<evidence type="ECO:0000256" key="13">
    <source>
        <dbReference type="SAM" id="SignalP"/>
    </source>
</evidence>
<feature type="domain" description="Ionotropic glutamate receptor C-terminal" evidence="14">
    <location>
        <begin position="474"/>
        <end position="681"/>
    </location>
</feature>
<comment type="caution">
    <text evidence="15">The sequence shown here is derived from an EMBL/GenBank/DDBJ whole genome shotgun (WGS) entry which is preliminary data.</text>
</comment>